<accession>A0AAX6G2U5</accession>
<evidence type="ECO:0000256" key="1">
    <source>
        <dbReference type="SAM" id="MobiDB-lite"/>
    </source>
</evidence>
<dbReference type="PANTHER" id="PTHR26312">
    <property type="entry name" value="TETRATRICOPEPTIDE REPEAT PROTEIN 5"/>
    <property type="match status" value="1"/>
</dbReference>
<dbReference type="GO" id="GO:0009535">
    <property type="term" value="C:chloroplast thylakoid membrane"/>
    <property type="evidence" value="ECO:0007669"/>
    <property type="project" value="TreeGrafter"/>
</dbReference>
<feature type="region of interest" description="Disordered" evidence="1">
    <location>
        <begin position="93"/>
        <end position="113"/>
    </location>
</feature>
<reference evidence="2" key="1">
    <citation type="journal article" date="2023" name="GigaByte">
        <title>Genome assembly of the bearded iris, Iris pallida Lam.</title>
        <authorList>
            <person name="Bruccoleri R.E."/>
            <person name="Oakeley E.J."/>
            <person name="Faust A.M.E."/>
            <person name="Altorfer M."/>
            <person name="Dessus-Babus S."/>
            <person name="Burckhardt D."/>
            <person name="Oertli M."/>
            <person name="Naumann U."/>
            <person name="Petersen F."/>
            <person name="Wong J."/>
        </authorList>
    </citation>
    <scope>NUCLEOTIDE SEQUENCE</scope>
    <source>
        <strain evidence="2">GSM-AAB239-AS_SAM_17_03QT</strain>
    </source>
</reference>
<dbReference type="InterPro" id="IPR011990">
    <property type="entry name" value="TPR-like_helical_dom_sf"/>
</dbReference>
<keyword evidence="3" id="KW-1185">Reference proteome</keyword>
<evidence type="ECO:0000313" key="3">
    <source>
        <dbReference type="Proteomes" id="UP001140949"/>
    </source>
</evidence>
<protein>
    <submittedName>
        <fullName evidence="2">Protein SLOW GREEN 1, chloroplastic-like</fullName>
    </submittedName>
</protein>
<dbReference type="AlphaFoldDB" id="A0AAX6G2U5"/>
<reference evidence="2" key="2">
    <citation type="submission" date="2023-04" db="EMBL/GenBank/DDBJ databases">
        <authorList>
            <person name="Bruccoleri R.E."/>
            <person name="Oakeley E.J."/>
            <person name="Faust A.-M."/>
            <person name="Dessus-Babus S."/>
            <person name="Altorfer M."/>
            <person name="Burckhardt D."/>
            <person name="Oertli M."/>
            <person name="Naumann U."/>
            <person name="Petersen F."/>
            <person name="Wong J."/>
        </authorList>
    </citation>
    <scope>NUCLEOTIDE SEQUENCE</scope>
    <source>
        <strain evidence="2">GSM-AAB239-AS_SAM_17_03QT</strain>
        <tissue evidence="2">Leaf</tissue>
    </source>
</reference>
<dbReference type="Proteomes" id="UP001140949">
    <property type="component" value="Unassembled WGS sequence"/>
</dbReference>
<dbReference type="SUPFAM" id="SSF48452">
    <property type="entry name" value="TPR-like"/>
    <property type="match status" value="1"/>
</dbReference>
<proteinExistence type="predicted"/>
<name>A0AAX6G2U5_IRIPA</name>
<dbReference type="EMBL" id="JANAVB010024199">
    <property type="protein sequence ID" value="KAJ6822491.1"/>
    <property type="molecule type" value="Genomic_DNA"/>
</dbReference>
<dbReference type="Gene3D" id="1.25.40.10">
    <property type="entry name" value="Tetratricopeptide repeat domain"/>
    <property type="match status" value="2"/>
</dbReference>
<dbReference type="PANTHER" id="PTHR26312:SF67">
    <property type="entry name" value="PROTEIN SLOW GREEN 1, CHLOROPLASTIC"/>
    <property type="match status" value="1"/>
</dbReference>
<organism evidence="2 3">
    <name type="scientific">Iris pallida</name>
    <name type="common">Sweet iris</name>
    <dbReference type="NCBI Taxonomy" id="29817"/>
    <lineage>
        <taxon>Eukaryota</taxon>
        <taxon>Viridiplantae</taxon>
        <taxon>Streptophyta</taxon>
        <taxon>Embryophyta</taxon>
        <taxon>Tracheophyta</taxon>
        <taxon>Spermatophyta</taxon>
        <taxon>Magnoliopsida</taxon>
        <taxon>Liliopsida</taxon>
        <taxon>Asparagales</taxon>
        <taxon>Iridaceae</taxon>
        <taxon>Iridoideae</taxon>
        <taxon>Irideae</taxon>
        <taxon>Iris</taxon>
    </lineage>
</organism>
<comment type="caution">
    <text evidence="2">The sequence shown here is derived from an EMBL/GenBank/DDBJ whole genome shotgun (WGS) entry which is preliminary data.</text>
</comment>
<gene>
    <name evidence="2" type="ORF">M6B38_388030</name>
</gene>
<evidence type="ECO:0000313" key="2">
    <source>
        <dbReference type="EMBL" id="KAJ6822491.1"/>
    </source>
</evidence>
<sequence length="317" mass="35298">MESIYRPFPNPLLSSRLSFPKTLIPSKTLTLTPPKPLISTIRASRNPNPAQTLISSVAKPALVALTAAAAAFLISRHSKPSLAAAVASTPPPAQSEFLSDEQAERSLQSQLRSNPNDVTALRSLMELKVKSKKLPEAIAVADRLISLEPGENDLLILKAHLQTYSGELEAAKAGFEDILAKDPLVVEAYHGLVMMASQSGADSELEGILKRVETAMETCRKENRKAELKDFNLLVAQVRVIEGRYAEALKIYEDLVREEPRDFRPYLCQGIIYTLMKKKDEAERHFEKYRKLVPKEHPYAQFFDHNMNAMKGFSQVA</sequence>